<keyword evidence="1" id="KW-0539">Nucleus</keyword>
<reference evidence="3" key="1">
    <citation type="submission" date="2022-12" db="EMBL/GenBank/DDBJ databases">
        <authorList>
            <person name="Petersen C."/>
        </authorList>
    </citation>
    <scope>NUCLEOTIDE SEQUENCE</scope>
    <source>
        <strain evidence="3">IBT 21472</strain>
    </source>
</reference>
<dbReference type="InterPro" id="IPR007219">
    <property type="entry name" value="XnlR_reg_dom"/>
</dbReference>
<reference evidence="3" key="2">
    <citation type="journal article" date="2023" name="IMA Fungus">
        <title>Comparative genomic study of the Penicillium genus elucidates a diverse pangenome and 15 lateral gene transfer events.</title>
        <authorList>
            <person name="Petersen C."/>
            <person name="Sorensen T."/>
            <person name="Nielsen M.R."/>
            <person name="Sondergaard T.E."/>
            <person name="Sorensen J.L."/>
            <person name="Fitzpatrick D.A."/>
            <person name="Frisvad J.C."/>
            <person name="Nielsen K.L."/>
        </authorList>
    </citation>
    <scope>NUCLEOTIDE SEQUENCE</scope>
    <source>
        <strain evidence="3">IBT 21472</strain>
    </source>
</reference>
<keyword evidence="4" id="KW-1185">Reference proteome</keyword>
<dbReference type="EMBL" id="JAPZBO010000010">
    <property type="protein sequence ID" value="KAJ5299579.1"/>
    <property type="molecule type" value="Genomic_DNA"/>
</dbReference>
<dbReference type="Pfam" id="PF04082">
    <property type="entry name" value="Fungal_trans"/>
    <property type="match status" value="1"/>
</dbReference>
<sequence>MKRKIDSLEDDRELLLQLVSNLRGSSNRQVIQLLNLIRSNAPLDEIKDYMDKKMHDEIEKTPELMDFARIMRGSGAQTRRSVMDVRTLSDDPLWKVPARPWTKVSDDDEFVSHLVSLWFTWYHPYFNYMDRDRFIKDMQSGDPENALYCSPFLVNAILADACAYSDYPEAFANPGDLTSRGQHFYNEAKDLYEKEDGQVTLTTIQGLCVLFSTACMNGKDRRGWLYQGQLAFVADDLIEQHDLRKESAYAPEVVNLAVWGLYNITAATSLIFHKRPLIRAPKTPYGMDSSLRSDSSDIWIPYPSLVGGVPAHTAFTVKALADLNIITFESSSPLFQGSNHLENMSFSEVQDATDELHARLEAWKAKLDDCMREENNTTPHALGLHMYWNQIIMSTNGYVEKKAIQEDLDPRTYQSVKKLRLTAARKIASLAEIQRASWGYDRVTAGDVQSFSMAESTLLEDLDNPESQKAFINLCIASKAAARRWPLCKAMLRAIQMAAKELDVTLPPETDALFSDLEGKWTSRREEDISSLYPNFAIYLRSKTNDEAELDSFLEKWDALRIAE</sequence>
<dbReference type="GO" id="GO:0008270">
    <property type="term" value="F:zinc ion binding"/>
    <property type="evidence" value="ECO:0007669"/>
    <property type="project" value="InterPro"/>
</dbReference>
<evidence type="ECO:0000259" key="2">
    <source>
        <dbReference type="Pfam" id="PF04082"/>
    </source>
</evidence>
<evidence type="ECO:0000313" key="3">
    <source>
        <dbReference type="EMBL" id="KAJ5299579.1"/>
    </source>
</evidence>
<dbReference type="PANTHER" id="PTHR47256">
    <property type="entry name" value="ZN(II)2CYS6 TRANSCRIPTION FACTOR (EUROFUNG)-RELATED"/>
    <property type="match status" value="1"/>
</dbReference>
<gene>
    <name evidence="3" type="ORF">N7476_011136</name>
</gene>
<dbReference type="OrthoDB" id="2593732at2759"/>
<dbReference type="PANTHER" id="PTHR47256:SF1">
    <property type="entry name" value="ZN(II)2CYS6 TRANSCRIPTION FACTOR (EUROFUNG)"/>
    <property type="match status" value="1"/>
</dbReference>
<dbReference type="Proteomes" id="UP001147746">
    <property type="component" value="Unassembled WGS sequence"/>
</dbReference>
<comment type="caution">
    <text evidence="3">The sequence shown here is derived from an EMBL/GenBank/DDBJ whole genome shotgun (WGS) entry which is preliminary data.</text>
</comment>
<dbReference type="AlphaFoldDB" id="A0A9W9GH74"/>
<dbReference type="CDD" id="cd12148">
    <property type="entry name" value="fungal_TF_MHR"/>
    <property type="match status" value="1"/>
</dbReference>
<dbReference type="GO" id="GO:0003677">
    <property type="term" value="F:DNA binding"/>
    <property type="evidence" value="ECO:0007669"/>
    <property type="project" value="InterPro"/>
</dbReference>
<name>A0A9W9GH74_9EURO</name>
<accession>A0A9W9GH74</accession>
<dbReference type="GO" id="GO:0006351">
    <property type="term" value="P:DNA-templated transcription"/>
    <property type="evidence" value="ECO:0007669"/>
    <property type="project" value="InterPro"/>
</dbReference>
<evidence type="ECO:0000256" key="1">
    <source>
        <dbReference type="ARBA" id="ARBA00023242"/>
    </source>
</evidence>
<organism evidence="3 4">
    <name type="scientific">Penicillium atrosanguineum</name>
    <dbReference type="NCBI Taxonomy" id="1132637"/>
    <lineage>
        <taxon>Eukaryota</taxon>
        <taxon>Fungi</taxon>
        <taxon>Dikarya</taxon>
        <taxon>Ascomycota</taxon>
        <taxon>Pezizomycotina</taxon>
        <taxon>Eurotiomycetes</taxon>
        <taxon>Eurotiomycetidae</taxon>
        <taxon>Eurotiales</taxon>
        <taxon>Aspergillaceae</taxon>
        <taxon>Penicillium</taxon>
    </lineage>
</organism>
<feature type="domain" description="Xylanolytic transcriptional activator regulatory" evidence="2">
    <location>
        <begin position="116"/>
        <end position="364"/>
    </location>
</feature>
<dbReference type="InterPro" id="IPR053187">
    <property type="entry name" value="Notoamide_regulator"/>
</dbReference>
<proteinExistence type="predicted"/>
<protein>
    <recommendedName>
        <fullName evidence="2">Xylanolytic transcriptional activator regulatory domain-containing protein</fullName>
    </recommendedName>
</protein>
<evidence type="ECO:0000313" key="4">
    <source>
        <dbReference type="Proteomes" id="UP001147746"/>
    </source>
</evidence>